<dbReference type="InterPro" id="IPR001173">
    <property type="entry name" value="Glyco_trans_2-like"/>
</dbReference>
<dbReference type="OrthoDB" id="1143197at2"/>
<keyword evidence="3" id="KW-0808">Transferase</keyword>
<comment type="caution">
    <text evidence="3">The sequence shown here is derived from an EMBL/GenBank/DDBJ whole genome shotgun (WGS) entry which is preliminary data.</text>
</comment>
<dbReference type="SUPFAM" id="SSF53448">
    <property type="entry name" value="Nucleotide-diphospho-sugar transferases"/>
    <property type="match status" value="1"/>
</dbReference>
<dbReference type="InterPro" id="IPR029044">
    <property type="entry name" value="Nucleotide-diphossugar_trans"/>
</dbReference>
<accession>A0A226HEY2</accession>
<keyword evidence="4" id="KW-1185">Reference proteome</keyword>
<evidence type="ECO:0000256" key="1">
    <source>
        <dbReference type="SAM" id="Phobius"/>
    </source>
</evidence>
<proteinExistence type="predicted"/>
<feature type="transmembrane region" description="Helical" evidence="1">
    <location>
        <begin position="220"/>
        <end position="241"/>
    </location>
</feature>
<evidence type="ECO:0000259" key="2">
    <source>
        <dbReference type="Pfam" id="PF00535"/>
    </source>
</evidence>
<sequence length="303" mass="36215">MQKSSFSILITTKNRKDDLLFTLRKIQHLLDRDDVDCLICDDASTDGTFEFIQNNFPKIKLIQNSKSQGLIYSRNRLMELVTTEFAISIDDDLHFVTQYPLEIIEKAYYENPKAGLFSFRIFWDVKEPEKTETTEVLHQMQSFAGGANVWRMTAWRDIPNYPAWFVFYGEEDFASYQLFKKNWKIYYLPEVLVNHRVDIKKRKKGPDYSLRLQRSLRSGWYLYFMFYPLSVIPKKMIYSIWMQLKLKVFKGDFKALKAIIFALFNVLFSIPKIIKNANRLSMSEYKAYHKIEHTKLYWRPENE</sequence>
<keyword evidence="1" id="KW-0812">Transmembrane</keyword>
<dbReference type="AlphaFoldDB" id="A0A226HEY2"/>
<dbReference type="EMBL" id="MUGW01000020">
    <property type="protein sequence ID" value="OXA92216.1"/>
    <property type="molecule type" value="Genomic_DNA"/>
</dbReference>
<dbReference type="Proteomes" id="UP000198345">
    <property type="component" value="Unassembled WGS sequence"/>
</dbReference>
<gene>
    <name evidence="3" type="ORF">B0A66_10670</name>
</gene>
<reference evidence="3 4" key="1">
    <citation type="submission" date="2016-11" db="EMBL/GenBank/DDBJ databases">
        <title>Whole genomes of Flavobacteriaceae.</title>
        <authorList>
            <person name="Stine C."/>
            <person name="Li C."/>
            <person name="Tadesse D."/>
        </authorList>
    </citation>
    <scope>NUCLEOTIDE SEQUENCE [LARGE SCALE GENOMIC DNA]</scope>
    <source>
        <strain evidence="3 4">DSM 18292</strain>
    </source>
</reference>
<feature type="domain" description="Glycosyltransferase 2-like" evidence="2">
    <location>
        <begin position="7"/>
        <end position="134"/>
    </location>
</feature>
<protein>
    <submittedName>
        <fullName evidence="3">Glycosyl transferase</fullName>
    </submittedName>
</protein>
<name>A0A226HEY2_9FLAO</name>
<organism evidence="3 4">
    <name type="scientific">Flavobacterium hercynium</name>
    <dbReference type="NCBI Taxonomy" id="387094"/>
    <lineage>
        <taxon>Bacteria</taxon>
        <taxon>Pseudomonadati</taxon>
        <taxon>Bacteroidota</taxon>
        <taxon>Flavobacteriia</taxon>
        <taxon>Flavobacteriales</taxon>
        <taxon>Flavobacteriaceae</taxon>
        <taxon>Flavobacterium</taxon>
    </lineage>
</organism>
<keyword evidence="1" id="KW-0472">Membrane</keyword>
<dbReference type="Pfam" id="PF00535">
    <property type="entry name" value="Glycos_transf_2"/>
    <property type="match status" value="1"/>
</dbReference>
<feature type="transmembrane region" description="Helical" evidence="1">
    <location>
        <begin position="253"/>
        <end position="274"/>
    </location>
</feature>
<dbReference type="RefSeq" id="WP_089049814.1">
    <property type="nucleotide sequence ID" value="NZ_FXTV01000008.1"/>
</dbReference>
<dbReference type="Gene3D" id="3.90.550.10">
    <property type="entry name" value="Spore Coat Polysaccharide Biosynthesis Protein SpsA, Chain A"/>
    <property type="match status" value="1"/>
</dbReference>
<evidence type="ECO:0000313" key="3">
    <source>
        <dbReference type="EMBL" id="OXA92216.1"/>
    </source>
</evidence>
<keyword evidence="1" id="KW-1133">Transmembrane helix</keyword>
<evidence type="ECO:0000313" key="4">
    <source>
        <dbReference type="Proteomes" id="UP000198345"/>
    </source>
</evidence>
<dbReference type="GO" id="GO:0016740">
    <property type="term" value="F:transferase activity"/>
    <property type="evidence" value="ECO:0007669"/>
    <property type="project" value="UniProtKB-KW"/>
</dbReference>